<keyword evidence="4 8" id="KW-0418">Kinase</keyword>
<dbReference type="InterPro" id="IPR017437">
    <property type="entry name" value="ATP-NAD_kinase_PpnK-typ_C"/>
</dbReference>
<dbReference type="GO" id="GO:0006741">
    <property type="term" value="P:NADP+ biosynthetic process"/>
    <property type="evidence" value="ECO:0007669"/>
    <property type="project" value="InterPro"/>
</dbReference>
<proteinExistence type="inferred from homology"/>
<keyword evidence="9" id="KW-1185">Reference proteome</keyword>
<evidence type="ECO:0000256" key="1">
    <source>
        <dbReference type="ARBA" id="ARBA00010995"/>
    </source>
</evidence>
<dbReference type="Pfam" id="PF20143">
    <property type="entry name" value="NAD_kinase_C"/>
    <property type="match status" value="1"/>
</dbReference>
<dbReference type="HAMAP" id="MF_00361">
    <property type="entry name" value="NAD_kinase"/>
    <property type="match status" value="1"/>
</dbReference>
<dbReference type="GO" id="GO:0019674">
    <property type="term" value="P:NAD+ metabolic process"/>
    <property type="evidence" value="ECO:0007669"/>
    <property type="project" value="InterPro"/>
</dbReference>
<keyword evidence="6" id="KW-0520">NAD</keyword>
<dbReference type="EC" id="2.7.1.23" evidence="2"/>
<reference evidence="8" key="1">
    <citation type="submission" date="2021-10" db="EMBL/GenBank/DDBJ databases">
        <title>Tropical sea cucumber genome reveals ecological adaptation and Cuvierian tubules defense mechanism.</title>
        <authorList>
            <person name="Chen T."/>
        </authorList>
    </citation>
    <scope>NUCLEOTIDE SEQUENCE</scope>
    <source>
        <strain evidence="8">Nanhai2018</strain>
        <tissue evidence="8">Muscle</tissue>
    </source>
</reference>
<name>A0A9Q0YMP1_HOLLE</name>
<dbReference type="PANTHER" id="PTHR20275:SF0">
    <property type="entry name" value="NAD KINASE"/>
    <property type="match status" value="1"/>
</dbReference>
<dbReference type="Pfam" id="PF01513">
    <property type="entry name" value="NAD_kinase"/>
    <property type="match status" value="1"/>
</dbReference>
<dbReference type="Gene3D" id="3.40.50.10330">
    <property type="entry name" value="Probable inorganic polyphosphate/atp-NAD kinase, domain 1"/>
    <property type="match status" value="1"/>
</dbReference>
<keyword evidence="5" id="KW-0521">NADP</keyword>
<dbReference type="Proteomes" id="UP001152320">
    <property type="component" value="Chromosome 21"/>
</dbReference>
<dbReference type="Gene3D" id="2.60.200.30">
    <property type="entry name" value="Probable inorganic polyphosphate/atp-NAD kinase, domain 2"/>
    <property type="match status" value="1"/>
</dbReference>
<dbReference type="SUPFAM" id="SSF111331">
    <property type="entry name" value="NAD kinase/diacylglycerol kinase-like"/>
    <property type="match status" value="1"/>
</dbReference>
<evidence type="ECO:0000313" key="8">
    <source>
        <dbReference type="EMBL" id="KAJ8021676.1"/>
    </source>
</evidence>
<dbReference type="PANTHER" id="PTHR20275">
    <property type="entry name" value="NAD KINASE"/>
    <property type="match status" value="1"/>
</dbReference>
<feature type="region of interest" description="Disordered" evidence="7">
    <location>
        <begin position="412"/>
        <end position="448"/>
    </location>
</feature>
<comment type="similarity">
    <text evidence="1">Belongs to the NAD kinase family.</text>
</comment>
<gene>
    <name evidence="8" type="ORF">HOLleu_38948</name>
</gene>
<dbReference type="FunFam" id="2.60.200.30:FF:000003">
    <property type="entry name" value="NAD kinase b"/>
    <property type="match status" value="1"/>
</dbReference>
<dbReference type="OrthoDB" id="24581at2759"/>
<protein>
    <recommendedName>
        <fullName evidence="2">NAD(+) kinase</fullName>
        <ecNumber evidence="2">2.7.1.23</ecNumber>
    </recommendedName>
</protein>
<evidence type="ECO:0000256" key="4">
    <source>
        <dbReference type="ARBA" id="ARBA00022777"/>
    </source>
</evidence>
<comment type="caution">
    <text evidence="8">The sequence shown here is derived from an EMBL/GenBank/DDBJ whole genome shotgun (WGS) entry which is preliminary data.</text>
</comment>
<sequence length="448" mass="50201">MQGATMPASTYPGDLHHEGFCPPRKRLKGLCRGSHCIDQRTRSINAPIPSPSFGPKACLKKVPPSQMMQVTDPSSQKLIWTESPLTVLVIKKILDVSVLEPFKQLSKYLIQDKQLIVYVESKVLEEPDLVADKDFDQFRLKMKSFKDGDKLGDRIDFIVCLGGDGTLLYASSLFQEGTVPPVIAFHLGSFGFLTTYEFSQFREAISVLLEGNTPVTLRSRLKCLIFEDENIPSDLDRENFMAIKPIRVPDPPNLRFKWECLNEVVIDRGSSPYLSNLDLYLDDRHITTVQGDGLIISTPTGSTAYAAAAGASMIHPNVPAILITPICPHTLSFRPIVVPAGVELKVTVSPDARHTAWVSLDGKHRQEIHKGWCLRITNSVFPVASVCSVDQIVDWFDSLMACMHWNEREQQKSFRPRERLRKSLPSNSNLEKQAEKNNGTESDKDETH</sequence>
<evidence type="ECO:0000256" key="7">
    <source>
        <dbReference type="SAM" id="MobiDB-lite"/>
    </source>
</evidence>
<dbReference type="InterPro" id="IPR002504">
    <property type="entry name" value="NADK"/>
</dbReference>
<dbReference type="InterPro" id="IPR016064">
    <property type="entry name" value="NAD/diacylglycerol_kinase_sf"/>
</dbReference>
<evidence type="ECO:0000256" key="3">
    <source>
        <dbReference type="ARBA" id="ARBA00022679"/>
    </source>
</evidence>
<evidence type="ECO:0000256" key="5">
    <source>
        <dbReference type="ARBA" id="ARBA00022857"/>
    </source>
</evidence>
<evidence type="ECO:0000313" key="9">
    <source>
        <dbReference type="Proteomes" id="UP001152320"/>
    </source>
</evidence>
<dbReference type="EMBL" id="JAIZAY010000021">
    <property type="protein sequence ID" value="KAJ8021676.1"/>
    <property type="molecule type" value="Genomic_DNA"/>
</dbReference>
<keyword evidence="3" id="KW-0808">Transferase</keyword>
<feature type="compositionally biased region" description="Polar residues" evidence="7">
    <location>
        <begin position="424"/>
        <end position="440"/>
    </location>
</feature>
<dbReference type="GO" id="GO:0003951">
    <property type="term" value="F:NAD+ kinase activity"/>
    <property type="evidence" value="ECO:0007669"/>
    <property type="project" value="UniProtKB-EC"/>
</dbReference>
<dbReference type="InterPro" id="IPR017438">
    <property type="entry name" value="ATP-NAD_kinase_N"/>
</dbReference>
<dbReference type="AlphaFoldDB" id="A0A9Q0YMP1"/>
<evidence type="ECO:0000256" key="6">
    <source>
        <dbReference type="ARBA" id="ARBA00023027"/>
    </source>
</evidence>
<organism evidence="8 9">
    <name type="scientific">Holothuria leucospilota</name>
    <name type="common">Black long sea cucumber</name>
    <name type="synonym">Mertensiothuria leucospilota</name>
    <dbReference type="NCBI Taxonomy" id="206669"/>
    <lineage>
        <taxon>Eukaryota</taxon>
        <taxon>Metazoa</taxon>
        <taxon>Echinodermata</taxon>
        <taxon>Eleutherozoa</taxon>
        <taxon>Echinozoa</taxon>
        <taxon>Holothuroidea</taxon>
        <taxon>Aspidochirotacea</taxon>
        <taxon>Aspidochirotida</taxon>
        <taxon>Holothuriidae</taxon>
        <taxon>Holothuria</taxon>
    </lineage>
</organism>
<accession>A0A9Q0YMP1</accession>
<evidence type="ECO:0000256" key="2">
    <source>
        <dbReference type="ARBA" id="ARBA00012120"/>
    </source>
</evidence>